<dbReference type="AlphaFoldDB" id="A0A4R6RMN7"/>
<evidence type="ECO:0000256" key="6">
    <source>
        <dbReference type="SAM" id="Phobius"/>
    </source>
</evidence>
<keyword evidence="3 6" id="KW-0812">Transmembrane</keyword>
<sequence>MSVFQLPTQGGLSAAELQARALGPAAPLRRRMAAFIYEGVLLFALFMVAGAIYSVSAGQVHALQGRTGMMATQFLALALYFIWFWTHGGQTLAMKTWQVRLLTQNGEPLGLWPACLRFLLSWLWFMPAWLGSWLAGWHQSKLLFGAMLVWALIYAALTRLLPQRQFLHDAICRTRVIDHRT</sequence>
<evidence type="ECO:0000256" key="5">
    <source>
        <dbReference type="ARBA" id="ARBA00023136"/>
    </source>
</evidence>
<evidence type="ECO:0000256" key="1">
    <source>
        <dbReference type="ARBA" id="ARBA00004651"/>
    </source>
</evidence>
<keyword evidence="9" id="KW-1185">Reference proteome</keyword>
<evidence type="ECO:0000313" key="8">
    <source>
        <dbReference type="EMBL" id="TDP87953.1"/>
    </source>
</evidence>
<dbReference type="EMBL" id="SNXW01000001">
    <property type="protein sequence ID" value="TDP87953.1"/>
    <property type="molecule type" value="Genomic_DNA"/>
</dbReference>
<feature type="transmembrane region" description="Helical" evidence="6">
    <location>
        <begin position="35"/>
        <end position="56"/>
    </location>
</feature>
<protein>
    <submittedName>
        <fullName evidence="8">Putative RDD family membrane protein YckC</fullName>
    </submittedName>
</protein>
<gene>
    <name evidence="8" type="ORF">EV672_10185</name>
</gene>
<accession>A0A4R6RMN7</accession>
<dbReference type="PANTHER" id="PTHR36115:SF10">
    <property type="entry name" value="RDD DOMAIN-CONTAINING PROTEIN"/>
    <property type="match status" value="1"/>
</dbReference>
<keyword evidence="4 6" id="KW-1133">Transmembrane helix</keyword>
<dbReference type="PANTHER" id="PTHR36115">
    <property type="entry name" value="PROLINE-RICH ANTIGEN HOMOLOG-RELATED"/>
    <property type="match status" value="1"/>
</dbReference>
<feature type="domain" description="RDD" evidence="7">
    <location>
        <begin position="26"/>
        <end position="172"/>
    </location>
</feature>
<keyword evidence="2" id="KW-1003">Cell membrane</keyword>
<dbReference type="InterPro" id="IPR010432">
    <property type="entry name" value="RDD"/>
</dbReference>
<reference evidence="8 9" key="1">
    <citation type="submission" date="2019-03" db="EMBL/GenBank/DDBJ databases">
        <title>Genomic Encyclopedia of Type Strains, Phase IV (KMG-IV): sequencing the most valuable type-strain genomes for metagenomic binning, comparative biology and taxonomic classification.</title>
        <authorList>
            <person name="Goeker M."/>
        </authorList>
    </citation>
    <scope>NUCLEOTIDE SEQUENCE [LARGE SCALE GENOMIC DNA]</scope>
    <source>
        <strain evidence="8 9">DSM 11901</strain>
    </source>
</reference>
<evidence type="ECO:0000256" key="3">
    <source>
        <dbReference type="ARBA" id="ARBA00022692"/>
    </source>
</evidence>
<organism evidence="8 9">
    <name type="scientific">Aquabacterium commune</name>
    <dbReference type="NCBI Taxonomy" id="70586"/>
    <lineage>
        <taxon>Bacteria</taxon>
        <taxon>Pseudomonadati</taxon>
        <taxon>Pseudomonadota</taxon>
        <taxon>Betaproteobacteria</taxon>
        <taxon>Burkholderiales</taxon>
        <taxon>Aquabacterium</taxon>
    </lineage>
</organism>
<dbReference type="RefSeq" id="WP_133605629.1">
    <property type="nucleotide sequence ID" value="NZ_SNXW01000001.1"/>
</dbReference>
<feature type="transmembrane region" description="Helical" evidence="6">
    <location>
        <begin position="68"/>
        <end position="88"/>
    </location>
</feature>
<dbReference type="GO" id="GO:0005886">
    <property type="term" value="C:plasma membrane"/>
    <property type="evidence" value="ECO:0007669"/>
    <property type="project" value="UniProtKB-SubCell"/>
</dbReference>
<evidence type="ECO:0000313" key="9">
    <source>
        <dbReference type="Proteomes" id="UP000294593"/>
    </source>
</evidence>
<keyword evidence="5 6" id="KW-0472">Membrane</keyword>
<dbReference type="InterPro" id="IPR051791">
    <property type="entry name" value="Pra-immunoreactive"/>
</dbReference>
<dbReference type="Proteomes" id="UP000294593">
    <property type="component" value="Unassembled WGS sequence"/>
</dbReference>
<comment type="caution">
    <text evidence="8">The sequence shown here is derived from an EMBL/GenBank/DDBJ whole genome shotgun (WGS) entry which is preliminary data.</text>
</comment>
<evidence type="ECO:0000256" key="4">
    <source>
        <dbReference type="ARBA" id="ARBA00022989"/>
    </source>
</evidence>
<evidence type="ECO:0000259" key="7">
    <source>
        <dbReference type="Pfam" id="PF06271"/>
    </source>
</evidence>
<name>A0A4R6RMN7_9BURK</name>
<dbReference type="Pfam" id="PF06271">
    <property type="entry name" value="RDD"/>
    <property type="match status" value="1"/>
</dbReference>
<comment type="subcellular location">
    <subcellularLocation>
        <location evidence="1">Cell membrane</location>
        <topology evidence="1">Multi-pass membrane protein</topology>
    </subcellularLocation>
</comment>
<feature type="transmembrane region" description="Helical" evidence="6">
    <location>
        <begin position="109"/>
        <end position="130"/>
    </location>
</feature>
<feature type="transmembrane region" description="Helical" evidence="6">
    <location>
        <begin position="142"/>
        <end position="161"/>
    </location>
</feature>
<proteinExistence type="predicted"/>
<evidence type="ECO:0000256" key="2">
    <source>
        <dbReference type="ARBA" id="ARBA00022475"/>
    </source>
</evidence>
<dbReference type="OrthoDB" id="5298807at2"/>